<dbReference type="GO" id="GO:0005768">
    <property type="term" value="C:endosome"/>
    <property type="evidence" value="ECO:0007669"/>
    <property type="project" value="TreeGrafter"/>
</dbReference>
<dbReference type="Gene3D" id="1.25.40.90">
    <property type="match status" value="1"/>
</dbReference>
<evidence type="ECO:0000256" key="2">
    <source>
        <dbReference type="ARBA" id="ARBA00022927"/>
    </source>
</evidence>
<dbReference type="STRING" id="7757.ENSPMAP00000001539"/>
<dbReference type="GO" id="GO:0035091">
    <property type="term" value="F:phosphatidylinositol binding"/>
    <property type="evidence" value="ECO:0007669"/>
    <property type="project" value="InterPro"/>
</dbReference>
<dbReference type="SMART" id="SM00288">
    <property type="entry name" value="VHS"/>
    <property type="match status" value="1"/>
</dbReference>
<evidence type="ECO:0000313" key="5">
    <source>
        <dbReference type="Ensembl" id="ENSPMAP00000001539.1"/>
    </source>
</evidence>
<dbReference type="InterPro" id="IPR004152">
    <property type="entry name" value="GAT_dom"/>
</dbReference>
<dbReference type="AlphaFoldDB" id="S4R8K8"/>
<dbReference type="SUPFAM" id="SSF89009">
    <property type="entry name" value="GAT-like domain"/>
    <property type="match status" value="1"/>
</dbReference>
<dbReference type="GO" id="GO:0030276">
    <property type="term" value="F:clathrin binding"/>
    <property type="evidence" value="ECO:0007669"/>
    <property type="project" value="TreeGrafter"/>
</dbReference>
<dbReference type="Pfam" id="PF00790">
    <property type="entry name" value="VHS"/>
    <property type="match status" value="1"/>
</dbReference>
<dbReference type="GeneTree" id="ENSGT00940000156865"/>
<accession>S4R8K8</accession>
<dbReference type="InterPro" id="IPR038425">
    <property type="entry name" value="GAT_sf"/>
</dbReference>
<dbReference type="Gene3D" id="1.20.58.160">
    <property type="match status" value="1"/>
</dbReference>
<reference evidence="5" key="2">
    <citation type="submission" date="2025-09" db="UniProtKB">
        <authorList>
            <consortium name="Ensembl"/>
        </authorList>
    </citation>
    <scope>IDENTIFICATION</scope>
</reference>
<protein>
    <recommendedName>
        <fullName evidence="4">VHS domain-containing protein</fullName>
    </recommendedName>
</protein>
<proteinExistence type="predicted"/>
<dbReference type="HOGENOM" id="CLU_1013895_0_0_1"/>
<keyword evidence="2" id="KW-0653">Protein transport</keyword>
<dbReference type="GO" id="GO:0043130">
    <property type="term" value="F:ubiquitin binding"/>
    <property type="evidence" value="ECO:0007669"/>
    <property type="project" value="InterPro"/>
</dbReference>
<dbReference type="GO" id="GO:0016020">
    <property type="term" value="C:membrane"/>
    <property type="evidence" value="ECO:0007669"/>
    <property type="project" value="TreeGrafter"/>
</dbReference>
<evidence type="ECO:0000256" key="3">
    <source>
        <dbReference type="SAM" id="MobiDB-lite"/>
    </source>
</evidence>
<dbReference type="InterPro" id="IPR002014">
    <property type="entry name" value="VHS_dom"/>
</dbReference>
<dbReference type="GO" id="GO:0007165">
    <property type="term" value="P:signal transduction"/>
    <property type="evidence" value="ECO:0007669"/>
    <property type="project" value="TreeGrafter"/>
</dbReference>
<evidence type="ECO:0000259" key="4">
    <source>
        <dbReference type="PROSITE" id="PS50179"/>
    </source>
</evidence>
<name>S4R8K8_PETMA</name>
<feature type="compositionally biased region" description="Basic and acidic residues" evidence="3">
    <location>
        <begin position="143"/>
        <end position="157"/>
    </location>
</feature>
<dbReference type="InterPro" id="IPR008942">
    <property type="entry name" value="ENTH_VHS"/>
</dbReference>
<feature type="region of interest" description="Disordered" evidence="3">
    <location>
        <begin position="143"/>
        <end position="192"/>
    </location>
</feature>
<dbReference type="SUPFAM" id="SSF48464">
    <property type="entry name" value="ENTH/VHS domain"/>
    <property type="match status" value="1"/>
</dbReference>
<evidence type="ECO:0000256" key="1">
    <source>
        <dbReference type="ARBA" id="ARBA00022448"/>
    </source>
</evidence>
<sequence>PRDALRALKRRLGGGANKNTREVMLALTEPGTRVLCQVLESCMKNCGHRFHVLAASRDFVEGSLVRLILPRSCPTPALRARVLRLLQQAWADAFRSSADLTGVAQVYEALKRKGVEFPPPIAQVSAPRSLSMPESRAWRDRNSKLGRDAEPAVRPQDRPPSVVGQHGRAQQRPSATSGRDPRSETPTCVSKKRSTWRMVPDNANTELLLQSHCLHTRATPCMWHVKSALAARCGTFRRRVHELVSEGMEQQEMEQLLALNDELNRALLQHERFAR</sequence>
<dbReference type="PANTHER" id="PTHR13856:SF137">
    <property type="entry name" value="GH05942P"/>
    <property type="match status" value="1"/>
</dbReference>
<dbReference type="GO" id="GO:0015031">
    <property type="term" value="P:protein transport"/>
    <property type="evidence" value="ECO:0007669"/>
    <property type="project" value="UniProtKB-KW"/>
</dbReference>
<dbReference type="Pfam" id="PF03127">
    <property type="entry name" value="GAT"/>
    <property type="match status" value="1"/>
</dbReference>
<keyword evidence="1" id="KW-0813">Transport</keyword>
<dbReference type="Ensembl" id="ENSPMAT00000001546.1">
    <property type="protein sequence ID" value="ENSPMAP00000001539.1"/>
    <property type="gene ID" value="ENSPMAG00000001395.1"/>
</dbReference>
<dbReference type="PROSITE" id="PS50179">
    <property type="entry name" value="VHS"/>
    <property type="match status" value="1"/>
</dbReference>
<reference evidence="5" key="1">
    <citation type="submission" date="2025-08" db="UniProtKB">
        <authorList>
            <consortium name="Ensembl"/>
        </authorList>
    </citation>
    <scope>IDENTIFICATION</scope>
</reference>
<feature type="domain" description="VHS" evidence="4">
    <location>
        <begin position="1"/>
        <end position="118"/>
    </location>
</feature>
<organism evidence="5">
    <name type="scientific">Petromyzon marinus</name>
    <name type="common">Sea lamprey</name>
    <dbReference type="NCBI Taxonomy" id="7757"/>
    <lineage>
        <taxon>Eukaryota</taxon>
        <taxon>Metazoa</taxon>
        <taxon>Chordata</taxon>
        <taxon>Craniata</taxon>
        <taxon>Vertebrata</taxon>
        <taxon>Cyclostomata</taxon>
        <taxon>Hyperoartia</taxon>
        <taxon>Petromyzontiformes</taxon>
        <taxon>Petromyzontidae</taxon>
        <taxon>Petromyzon</taxon>
    </lineage>
</organism>
<dbReference type="PANTHER" id="PTHR13856">
    <property type="entry name" value="VHS DOMAIN CONTAINING PROTEIN FAMILY"/>
    <property type="match status" value="1"/>
</dbReference>